<dbReference type="Proteomes" id="UP000027222">
    <property type="component" value="Unassembled WGS sequence"/>
</dbReference>
<dbReference type="OrthoDB" id="3247165at2759"/>
<keyword evidence="2" id="KW-1185">Reference proteome</keyword>
<dbReference type="STRING" id="685588.A0A067S446"/>
<feature type="non-terminal residue" evidence="1">
    <location>
        <position position="207"/>
    </location>
</feature>
<dbReference type="AlphaFoldDB" id="A0A067S446"/>
<name>A0A067S446_GALM3</name>
<protein>
    <submittedName>
        <fullName evidence="1">Uncharacterized protein</fullName>
    </submittedName>
</protein>
<accession>A0A067S446</accession>
<organism evidence="1 2">
    <name type="scientific">Galerina marginata (strain CBS 339.88)</name>
    <dbReference type="NCBI Taxonomy" id="685588"/>
    <lineage>
        <taxon>Eukaryota</taxon>
        <taxon>Fungi</taxon>
        <taxon>Dikarya</taxon>
        <taxon>Basidiomycota</taxon>
        <taxon>Agaricomycotina</taxon>
        <taxon>Agaricomycetes</taxon>
        <taxon>Agaricomycetidae</taxon>
        <taxon>Agaricales</taxon>
        <taxon>Agaricineae</taxon>
        <taxon>Strophariaceae</taxon>
        <taxon>Galerina</taxon>
    </lineage>
</organism>
<dbReference type="HOGENOM" id="CLU_038071_0_0_1"/>
<proteinExistence type="predicted"/>
<evidence type="ECO:0000313" key="2">
    <source>
        <dbReference type="Proteomes" id="UP000027222"/>
    </source>
</evidence>
<reference evidence="2" key="1">
    <citation type="journal article" date="2014" name="Proc. Natl. Acad. Sci. U.S.A.">
        <title>Extensive sampling of basidiomycete genomes demonstrates inadequacy of the white-rot/brown-rot paradigm for wood decay fungi.</title>
        <authorList>
            <person name="Riley R."/>
            <person name="Salamov A.A."/>
            <person name="Brown D.W."/>
            <person name="Nagy L.G."/>
            <person name="Floudas D."/>
            <person name="Held B.W."/>
            <person name="Levasseur A."/>
            <person name="Lombard V."/>
            <person name="Morin E."/>
            <person name="Otillar R."/>
            <person name="Lindquist E.A."/>
            <person name="Sun H."/>
            <person name="LaButti K.M."/>
            <person name="Schmutz J."/>
            <person name="Jabbour D."/>
            <person name="Luo H."/>
            <person name="Baker S.E."/>
            <person name="Pisabarro A.G."/>
            <person name="Walton J.D."/>
            <person name="Blanchette R.A."/>
            <person name="Henrissat B."/>
            <person name="Martin F."/>
            <person name="Cullen D."/>
            <person name="Hibbett D.S."/>
            <person name="Grigoriev I.V."/>
        </authorList>
    </citation>
    <scope>NUCLEOTIDE SEQUENCE [LARGE SCALE GENOMIC DNA]</scope>
    <source>
        <strain evidence="2">CBS 339.88</strain>
    </source>
</reference>
<gene>
    <name evidence="1" type="ORF">GALMADRAFT_81715</name>
</gene>
<evidence type="ECO:0000313" key="1">
    <source>
        <dbReference type="EMBL" id="KDR65561.1"/>
    </source>
</evidence>
<dbReference type="EMBL" id="KL142441">
    <property type="protein sequence ID" value="KDR65561.1"/>
    <property type="molecule type" value="Genomic_DNA"/>
</dbReference>
<sequence length="207" mass="23962">MFLKNVSEPPLDCIFYQKLINLIGSVQWVTEVELLDEITRLKYLDQLPTSITGKLRNIIIKQYQQIKSTGYCPPCIDKALQWSKEKPMENAPAVKDSPWTIINKKPVVSKAKTFVAEHFQPAKGSIPVKINNLKRKIEDTEIPIIPLEAKKIIKTKKPKITYDIELQGLKWDSVNYSCSYDSLFTILFNLWSQNKKQWTKELSQYGE</sequence>